<comment type="caution">
    <text evidence="1">The sequence shown here is derived from an EMBL/GenBank/DDBJ whole genome shotgun (WGS) entry which is preliminary data.</text>
</comment>
<reference evidence="1 2" key="1">
    <citation type="submission" date="2024-01" db="EMBL/GenBank/DDBJ databases">
        <title>Genome assemblies of Stephania.</title>
        <authorList>
            <person name="Yang L."/>
        </authorList>
    </citation>
    <scope>NUCLEOTIDE SEQUENCE [LARGE SCALE GENOMIC DNA]</scope>
    <source>
        <strain evidence="1">YNDBR</strain>
        <tissue evidence="1">Leaf</tissue>
    </source>
</reference>
<sequence length="216" mass="25119">MAEAVARDRVRVSVKCTDRDRGLVMHRDKDRDDMLHVDRNFNWCSTPMISINSRPGTTEPYLRDDPSQSRFQSCMFSRSMTVKSSTHSWRNFSRTVIAKKSKVNMIIADHSMPEMTGYELLKNVKNSRSEEDEGIIDDKQLRIKSGDAPEEEAHRNYVCSVLSESHPSSNGTRKKNKSSDLSRNRTYDFMKWLAWREKVLPYHGQLGRNRVMVRLC</sequence>
<name>A0AAP0IG58_9MAGN</name>
<proteinExistence type="predicted"/>
<evidence type="ECO:0000313" key="2">
    <source>
        <dbReference type="Proteomes" id="UP001420932"/>
    </source>
</evidence>
<protein>
    <recommendedName>
        <fullName evidence="3">Response regulatory domain-containing protein</fullName>
    </recommendedName>
</protein>
<dbReference type="AlphaFoldDB" id="A0AAP0IG58"/>
<keyword evidence="2" id="KW-1185">Reference proteome</keyword>
<gene>
    <name evidence="1" type="ORF">Syun_021307</name>
</gene>
<organism evidence="1 2">
    <name type="scientific">Stephania yunnanensis</name>
    <dbReference type="NCBI Taxonomy" id="152371"/>
    <lineage>
        <taxon>Eukaryota</taxon>
        <taxon>Viridiplantae</taxon>
        <taxon>Streptophyta</taxon>
        <taxon>Embryophyta</taxon>
        <taxon>Tracheophyta</taxon>
        <taxon>Spermatophyta</taxon>
        <taxon>Magnoliopsida</taxon>
        <taxon>Ranunculales</taxon>
        <taxon>Menispermaceae</taxon>
        <taxon>Menispermoideae</taxon>
        <taxon>Cissampelideae</taxon>
        <taxon>Stephania</taxon>
    </lineage>
</organism>
<dbReference type="EMBL" id="JBBNAF010000009">
    <property type="protein sequence ID" value="KAK9114510.1"/>
    <property type="molecule type" value="Genomic_DNA"/>
</dbReference>
<evidence type="ECO:0000313" key="1">
    <source>
        <dbReference type="EMBL" id="KAK9114510.1"/>
    </source>
</evidence>
<accession>A0AAP0IG58</accession>
<evidence type="ECO:0008006" key="3">
    <source>
        <dbReference type="Google" id="ProtNLM"/>
    </source>
</evidence>
<dbReference type="Proteomes" id="UP001420932">
    <property type="component" value="Unassembled WGS sequence"/>
</dbReference>